<evidence type="ECO:0000256" key="5">
    <source>
        <dbReference type="SAM" id="MobiDB-lite"/>
    </source>
</evidence>
<evidence type="ECO:0000256" key="1">
    <source>
        <dbReference type="ARBA" id="ARBA00022664"/>
    </source>
</evidence>
<name>A0ABP0TVG8_9BRYO</name>
<feature type="compositionally biased region" description="Gly residues" evidence="5">
    <location>
        <begin position="376"/>
        <end position="385"/>
    </location>
</feature>
<accession>A0ABP0TVG8</accession>
<evidence type="ECO:0000256" key="4">
    <source>
        <dbReference type="PROSITE-ProRule" id="PRU00176"/>
    </source>
</evidence>
<feature type="compositionally biased region" description="Basic and acidic residues" evidence="5">
    <location>
        <begin position="182"/>
        <end position="197"/>
    </location>
</feature>
<feature type="compositionally biased region" description="Basic and acidic residues" evidence="5">
    <location>
        <begin position="209"/>
        <end position="286"/>
    </location>
</feature>
<evidence type="ECO:0000313" key="7">
    <source>
        <dbReference type="EMBL" id="CAK9205919.1"/>
    </source>
</evidence>
<dbReference type="Pfam" id="PF00076">
    <property type="entry name" value="RRM_1"/>
    <property type="match status" value="1"/>
</dbReference>
<dbReference type="InterPro" id="IPR035979">
    <property type="entry name" value="RBD_domain_sf"/>
</dbReference>
<dbReference type="SMART" id="SM00360">
    <property type="entry name" value="RRM"/>
    <property type="match status" value="2"/>
</dbReference>
<evidence type="ECO:0000256" key="3">
    <source>
        <dbReference type="ARBA" id="ARBA00023187"/>
    </source>
</evidence>
<sequence>MDVDVKQGTTTIDSNATHLKSSLMDGGDAHVHQTFVRTLSHESHGSSRRNFPPLESKVLKRKALDLAMSEAGAAISKGGRREVENHTKESEQRSEKRKRMMMSSERKRSPIRYMEGQDHHNRVKENSKESNRYMDSGRETKQQQLRSRVYDSDKKHQVAEQRSKVTEKLRNANGDESQGQADKPEVKKEDKAGEPPSRKRSRVSGGDVVSEHLSKMNRRDSHGRREDLVVPREGRQDGLRRENNTHERRETNKEEAGAKVEKHVVKVHNRLPEGAKPRKPKEELSSRSHSKISTKRDYIKGSDKSTHEPRMQGHERTASQSASGLPRKHRSPSHRKKSTRSKSPHRNGSGEPGEWEKIERERAAMPAFSDSRYRRFGGGTSGLGGYSPRRRRSEAAIKTPSPPPRSPERRKPRAWDLAPPGIDSSVVAAMAAAHAAQQAAAQQAAALVSVSPLVSVNALNSVSTTPGTAASVPLAGVPSMIPSMLQQVSPAVVAVTLTQATRPLRRLYVGNVPSTVSDGELLEFMNAAMLSVNANHLAGTKPCISCSVNVEKAYAFAEFITPEDATVALAFDGVTLHGTTLKIRRPKDFIPPANGGSEIAQPKIDLVSSVVADSPHKVFLGGISSSLTSDKVKEIVTAFGQLKAYHWEVDTRTRPPQSFAFLEYLDPMVTLRACAGLNGMRLGSTILTVVQATPDAGPEVASAETPFYGVPEQAKPLLQTATRILELRNLVTEEEILTMTEEDVKELMEDVRLECLRFGTVKSMHIIKPLTPDDPTAVISEYAQASQLLGNGSNLKEVINSTPISPVPDSSIVLDAAMEPAMHITNDLATGGPSFSFRNHLEEPNDQKNIGGKEGASAPVLLELTSQKCVEADEEEKKAPVMEDANRIKTEDMTVITIRTGEGDEKVPGKVEDVSSEVRDLPANIVLPESSSVVLLPVTTDISVGENLSKEERERTGVSDCGMFNMGRLYVEFSREETACQAAHTLHGRMYGNHKVVVCYFPVRLYQKKFRKGLVARTYEEKQALALAVQGHLTAHIKE</sequence>
<dbReference type="SUPFAM" id="SSF54928">
    <property type="entry name" value="RNA-binding domain, RBD"/>
    <property type="match status" value="2"/>
</dbReference>
<dbReference type="Proteomes" id="UP001497512">
    <property type="component" value="Chromosome 15"/>
</dbReference>
<organism evidence="7 8">
    <name type="scientific">Sphagnum troendelagicum</name>
    <dbReference type="NCBI Taxonomy" id="128251"/>
    <lineage>
        <taxon>Eukaryota</taxon>
        <taxon>Viridiplantae</taxon>
        <taxon>Streptophyta</taxon>
        <taxon>Embryophyta</taxon>
        <taxon>Bryophyta</taxon>
        <taxon>Sphagnophytina</taxon>
        <taxon>Sphagnopsida</taxon>
        <taxon>Sphagnales</taxon>
        <taxon>Sphagnaceae</taxon>
        <taxon>Sphagnum</taxon>
    </lineage>
</organism>
<feature type="compositionally biased region" description="Basic and acidic residues" evidence="5">
    <location>
        <begin position="115"/>
        <end position="141"/>
    </location>
</feature>
<gene>
    <name evidence="7" type="ORF">CSSPTR1EN2_LOCUS8089</name>
</gene>
<keyword evidence="8" id="KW-1185">Reference proteome</keyword>
<dbReference type="EMBL" id="OZ019907">
    <property type="protein sequence ID" value="CAK9205919.1"/>
    <property type="molecule type" value="Genomic_DNA"/>
</dbReference>
<feature type="domain" description="RRM" evidence="6">
    <location>
        <begin position="505"/>
        <end position="588"/>
    </location>
</feature>
<keyword evidence="1" id="KW-0507">mRNA processing</keyword>
<feature type="region of interest" description="Disordered" evidence="5">
    <location>
        <begin position="73"/>
        <end position="415"/>
    </location>
</feature>
<dbReference type="Gene3D" id="3.30.70.330">
    <property type="match status" value="4"/>
</dbReference>
<evidence type="ECO:0000256" key="2">
    <source>
        <dbReference type="ARBA" id="ARBA00022884"/>
    </source>
</evidence>
<feature type="compositionally biased region" description="Basic and acidic residues" evidence="5">
    <location>
        <begin position="294"/>
        <end position="317"/>
    </location>
</feature>
<keyword evidence="3" id="KW-0508">mRNA splicing</keyword>
<evidence type="ECO:0000313" key="8">
    <source>
        <dbReference type="Proteomes" id="UP001497512"/>
    </source>
</evidence>
<feature type="compositionally biased region" description="Basic residues" evidence="5">
    <location>
        <begin position="326"/>
        <end position="345"/>
    </location>
</feature>
<evidence type="ECO:0000259" key="6">
    <source>
        <dbReference type="PROSITE" id="PS50102"/>
    </source>
</evidence>
<feature type="domain" description="RRM" evidence="6">
    <location>
        <begin position="616"/>
        <end position="694"/>
    </location>
</feature>
<proteinExistence type="predicted"/>
<feature type="compositionally biased region" description="Basic and acidic residues" evidence="5">
    <location>
        <begin position="148"/>
        <end position="170"/>
    </location>
</feature>
<dbReference type="InterPro" id="IPR000504">
    <property type="entry name" value="RRM_dom"/>
</dbReference>
<dbReference type="InterPro" id="IPR012677">
    <property type="entry name" value="Nucleotide-bd_a/b_plait_sf"/>
</dbReference>
<dbReference type="PROSITE" id="PS50102">
    <property type="entry name" value="RRM"/>
    <property type="match status" value="2"/>
</dbReference>
<dbReference type="PANTHER" id="PTHR23139">
    <property type="entry name" value="RNA-BINDING PROTEIN"/>
    <property type="match status" value="1"/>
</dbReference>
<reference evidence="7" key="1">
    <citation type="submission" date="2024-02" db="EMBL/GenBank/DDBJ databases">
        <authorList>
            <consortium name="ELIXIR-Norway"/>
            <consortium name="Elixir Norway"/>
        </authorList>
    </citation>
    <scope>NUCLEOTIDE SEQUENCE</scope>
</reference>
<feature type="compositionally biased region" description="Basic and acidic residues" evidence="5">
    <location>
        <begin position="79"/>
        <end position="94"/>
    </location>
</feature>
<keyword evidence="2 4" id="KW-0694">RNA-binding</keyword>
<feature type="compositionally biased region" description="Basic and acidic residues" evidence="5">
    <location>
        <begin position="354"/>
        <end position="363"/>
    </location>
</feature>
<protein>
    <recommendedName>
        <fullName evidence="6">RRM domain-containing protein</fullName>
    </recommendedName>
</protein>